<reference evidence="1" key="1">
    <citation type="journal article" date="2012" name="Nature">
        <title>The tomato genome sequence provides insights into fleshy fruit evolution.</title>
        <authorList>
            <consortium name="Tomato Genome Consortium"/>
        </authorList>
    </citation>
    <scope>NUCLEOTIDE SEQUENCE [LARGE SCALE GENOMIC DNA]</scope>
    <source>
        <strain evidence="1">cv. Heinz 1706</strain>
    </source>
</reference>
<sequence length="133" mass="15517">MALFAFIQVIEFTYTMRSNNLLLFTSKGIQGNHLVEQMKAPQVVEEVMQNLNRKILTYYAANHQRTAIFQRVKSVPSNGFYLYGRRYFFLAFSAKPVEGYSRYVAEMRKKDMNICLPFGSSKKKNPREEKLPS</sequence>
<organism evidence="1">
    <name type="scientific">Solanum lycopersicum</name>
    <name type="common">Tomato</name>
    <name type="synonym">Lycopersicon esculentum</name>
    <dbReference type="NCBI Taxonomy" id="4081"/>
    <lineage>
        <taxon>Eukaryota</taxon>
        <taxon>Viridiplantae</taxon>
        <taxon>Streptophyta</taxon>
        <taxon>Embryophyta</taxon>
        <taxon>Tracheophyta</taxon>
        <taxon>Spermatophyta</taxon>
        <taxon>Magnoliopsida</taxon>
        <taxon>eudicotyledons</taxon>
        <taxon>Gunneridae</taxon>
        <taxon>Pentapetalae</taxon>
        <taxon>asterids</taxon>
        <taxon>lamiids</taxon>
        <taxon>Solanales</taxon>
        <taxon>Solanaceae</taxon>
        <taxon>Solanoideae</taxon>
        <taxon>Solaneae</taxon>
        <taxon>Solanum</taxon>
        <taxon>Solanum subgen. Lycopersicon</taxon>
    </lineage>
</organism>
<dbReference type="Proteomes" id="UP000004994">
    <property type="component" value="Chromosome 5"/>
</dbReference>
<dbReference type="Gramene" id="Solyc05g008740.1.1">
    <property type="protein sequence ID" value="Solyc05g008740.1.1"/>
    <property type="gene ID" value="Solyc05g008740.1"/>
</dbReference>
<evidence type="ECO:0000313" key="1">
    <source>
        <dbReference type="EnsemblPlants" id="Solyc05g008740.1.1"/>
    </source>
</evidence>
<dbReference type="PaxDb" id="4081-Solyc05g008740.1.1"/>
<dbReference type="PhylomeDB" id="K4BX48"/>
<dbReference type="AlphaFoldDB" id="K4BX48"/>
<dbReference type="HOGENOM" id="CLU_1910311_0_0_1"/>
<proteinExistence type="predicted"/>
<reference evidence="1" key="2">
    <citation type="submission" date="2015-06" db="UniProtKB">
        <authorList>
            <consortium name="EnsemblPlants"/>
        </authorList>
    </citation>
    <scope>IDENTIFICATION</scope>
    <source>
        <strain evidence="1">cv. Heinz 1706</strain>
    </source>
</reference>
<accession>K4BX48</accession>
<keyword evidence="2" id="KW-1185">Reference proteome</keyword>
<dbReference type="STRING" id="4081.K4BX48"/>
<dbReference type="EnsemblPlants" id="Solyc05g008740.1.1">
    <property type="protein sequence ID" value="Solyc05g008740.1.1"/>
    <property type="gene ID" value="Solyc05g008740.1"/>
</dbReference>
<evidence type="ECO:0000313" key="2">
    <source>
        <dbReference type="Proteomes" id="UP000004994"/>
    </source>
</evidence>
<name>K4BX48_SOLLC</name>
<protein>
    <submittedName>
        <fullName evidence="1">Uncharacterized protein</fullName>
    </submittedName>
</protein>
<dbReference type="InParanoid" id="K4BX48"/>